<dbReference type="AlphaFoldDB" id="A0A1S1L4P1"/>
<name>A0A1S1L4P1_9MYCO</name>
<evidence type="ECO:0000259" key="5">
    <source>
        <dbReference type="PROSITE" id="PS50125"/>
    </source>
</evidence>
<evidence type="ECO:0000256" key="1">
    <source>
        <dbReference type="ARBA" id="ARBA00005381"/>
    </source>
</evidence>
<dbReference type="CDD" id="cd06225">
    <property type="entry name" value="HAMP"/>
    <property type="match status" value="1"/>
</dbReference>
<dbReference type="Pfam" id="PF00672">
    <property type="entry name" value="HAMP"/>
    <property type="match status" value="1"/>
</dbReference>
<evidence type="ECO:0000313" key="7">
    <source>
        <dbReference type="EMBL" id="OHU18811.1"/>
    </source>
</evidence>
<protein>
    <recommendedName>
        <fullName evidence="9">Adenylate/guanylate cyclase domain-containing protein</fullName>
    </recommendedName>
</protein>
<dbReference type="EMBL" id="MLIK01000024">
    <property type="protein sequence ID" value="OHU18811.1"/>
    <property type="molecule type" value="Genomic_DNA"/>
</dbReference>
<comment type="similarity">
    <text evidence="1">Belongs to the adenylyl cyclase class-3 family.</text>
</comment>
<feature type="transmembrane region" description="Helical" evidence="4">
    <location>
        <begin position="232"/>
        <end position="256"/>
    </location>
</feature>
<evidence type="ECO:0000259" key="6">
    <source>
        <dbReference type="PROSITE" id="PS50885"/>
    </source>
</evidence>
<dbReference type="InterPro" id="IPR029787">
    <property type="entry name" value="Nucleotide_cyclase"/>
</dbReference>
<dbReference type="PANTHER" id="PTHR43081:SF1">
    <property type="entry name" value="ADENYLATE CYCLASE, TERMINAL-DIFFERENTIATION SPECIFIC"/>
    <property type="match status" value="1"/>
</dbReference>
<dbReference type="STRING" id="948102.BKG76_19950"/>
<reference evidence="7 8" key="1">
    <citation type="submission" date="2016-10" db="EMBL/GenBank/DDBJ databases">
        <title>Evaluation of Human, Veterinary and Environmental Mycobacterium chelonae Isolates by Core Genome Phylogenomic Analysis, Targeted Gene Comparison, and Anti-microbial Susceptibility Patterns: A Tale of Mistaken Identities.</title>
        <authorList>
            <person name="Fogelson S.B."/>
            <person name="Camus A.C."/>
            <person name="Lorenz W."/>
            <person name="Vasireddy R."/>
            <person name="Vasireddy S."/>
            <person name="Smith T."/>
            <person name="Brown-Elliott B.A."/>
            <person name="Wallace R.J.Jr."/>
            <person name="Hasan N.A."/>
            <person name="Reischl U."/>
            <person name="Sanchez S."/>
        </authorList>
    </citation>
    <scope>NUCLEOTIDE SEQUENCE [LARGE SCALE GENOMIC DNA]</scope>
    <source>
        <strain evidence="7 8">1559</strain>
    </source>
</reference>
<dbReference type="SMART" id="SM00044">
    <property type="entry name" value="CYCc"/>
    <property type="match status" value="1"/>
</dbReference>
<proteinExistence type="inferred from homology"/>
<evidence type="ECO:0000313" key="8">
    <source>
        <dbReference type="Proteomes" id="UP000179616"/>
    </source>
</evidence>
<organism evidence="7 8">
    <name type="scientific">Mycobacteroides franklinii</name>
    <dbReference type="NCBI Taxonomy" id="948102"/>
    <lineage>
        <taxon>Bacteria</taxon>
        <taxon>Bacillati</taxon>
        <taxon>Actinomycetota</taxon>
        <taxon>Actinomycetes</taxon>
        <taxon>Mycobacteriales</taxon>
        <taxon>Mycobacteriaceae</taxon>
        <taxon>Mycobacteroides</taxon>
    </lineage>
</organism>
<keyword evidence="4" id="KW-0472">Membrane</keyword>
<feature type="transmembrane region" description="Helical" evidence="4">
    <location>
        <begin position="67"/>
        <end position="86"/>
    </location>
</feature>
<sequence length="527" mass="56465">MLVSDAYREDTVHPDTIRVFEIAYARMGVGFVRRAMLFCQFALALLFAIVGTMLARLFVPGLTLRDVTVLIALGFTIFLVDGFLAFRTIAPRLRVIEDWARTRDPVIAVQVWQVGAQIPLAPLQWDRLLFVAVLNLGWIGVLGWLQSIPILTLVLFIPGTLLTRLYWMGMRAMLSEQMLRPVLADLSTAAGDQRIPVRVRIPLTQRMFVVTLAIAVVAGTVVAGIVGPHTVASLAIAVGVSIAVAVSIAGVLVLLLTRSVTEPVRDLRAAADRVGRGDLDTWVPVTATDDLGVLAQSFNTMITGLRERDRIRAAFGTYLDPAIADLILTSGNEALALGQEVEITALFLDVRGFTGYSEHRPASEVVAMLNDLFGIVVPIISKHGGHVDKFVGDGLLAVFGAPQPHRDHADRALAAALEIARTLAARPDEPQVGIGLNSGPVVAGNIGGAGRFDFTVIGDTVNVAARVESATRLTGDAILLSEQTLQRLDNTDIAIFAARPTIPLRGKTDAVALYAATVDAESTSDPG</sequence>
<dbReference type="Pfam" id="PF00211">
    <property type="entry name" value="Guanylate_cyc"/>
    <property type="match status" value="1"/>
</dbReference>
<dbReference type="InterPro" id="IPR003660">
    <property type="entry name" value="HAMP_dom"/>
</dbReference>
<dbReference type="PANTHER" id="PTHR43081">
    <property type="entry name" value="ADENYLATE CYCLASE, TERMINAL-DIFFERENTIATION SPECIFIC-RELATED"/>
    <property type="match status" value="1"/>
</dbReference>
<feature type="domain" description="Guanylate cyclase" evidence="5">
    <location>
        <begin position="344"/>
        <end position="468"/>
    </location>
</feature>
<feature type="transmembrane region" description="Helical" evidence="4">
    <location>
        <begin position="207"/>
        <end position="226"/>
    </location>
</feature>
<keyword evidence="3 4" id="KW-1133">Transmembrane helix</keyword>
<dbReference type="Gene3D" id="6.10.340.10">
    <property type="match status" value="1"/>
</dbReference>
<feature type="transmembrane region" description="Helical" evidence="4">
    <location>
        <begin position="128"/>
        <end position="144"/>
    </location>
</feature>
<dbReference type="GO" id="GO:0004016">
    <property type="term" value="F:adenylate cyclase activity"/>
    <property type="evidence" value="ECO:0007669"/>
    <property type="project" value="UniProtKB-ARBA"/>
</dbReference>
<dbReference type="PROSITE" id="PS50125">
    <property type="entry name" value="GUANYLATE_CYCLASE_2"/>
    <property type="match status" value="1"/>
</dbReference>
<feature type="domain" description="HAMP" evidence="6">
    <location>
        <begin position="258"/>
        <end position="310"/>
    </location>
</feature>
<dbReference type="SUPFAM" id="SSF158472">
    <property type="entry name" value="HAMP domain-like"/>
    <property type="match status" value="1"/>
</dbReference>
<feature type="transmembrane region" description="Helical" evidence="4">
    <location>
        <begin position="35"/>
        <end position="55"/>
    </location>
</feature>
<dbReference type="GO" id="GO:0035556">
    <property type="term" value="P:intracellular signal transduction"/>
    <property type="evidence" value="ECO:0007669"/>
    <property type="project" value="InterPro"/>
</dbReference>
<comment type="caution">
    <text evidence="7">The sequence shown here is derived from an EMBL/GenBank/DDBJ whole genome shotgun (WGS) entry which is preliminary data.</text>
</comment>
<feature type="transmembrane region" description="Helical" evidence="4">
    <location>
        <begin position="150"/>
        <end position="167"/>
    </location>
</feature>
<dbReference type="InterPro" id="IPR050697">
    <property type="entry name" value="Adenylyl/Guanylyl_Cyclase_3/4"/>
</dbReference>
<dbReference type="GO" id="GO:0016020">
    <property type="term" value="C:membrane"/>
    <property type="evidence" value="ECO:0007669"/>
    <property type="project" value="InterPro"/>
</dbReference>
<evidence type="ECO:0008006" key="9">
    <source>
        <dbReference type="Google" id="ProtNLM"/>
    </source>
</evidence>
<keyword evidence="2 4" id="KW-0812">Transmembrane</keyword>
<dbReference type="Proteomes" id="UP000179616">
    <property type="component" value="Unassembled WGS sequence"/>
</dbReference>
<accession>A0A1S1L4P1</accession>
<evidence type="ECO:0000256" key="2">
    <source>
        <dbReference type="ARBA" id="ARBA00022692"/>
    </source>
</evidence>
<evidence type="ECO:0000256" key="4">
    <source>
        <dbReference type="SAM" id="Phobius"/>
    </source>
</evidence>
<evidence type="ECO:0000256" key="3">
    <source>
        <dbReference type="ARBA" id="ARBA00022989"/>
    </source>
</evidence>
<dbReference type="CDD" id="cd07302">
    <property type="entry name" value="CHD"/>
    <property type="match status" value="1"/>
</dbReference>
<dbReference type="GO" id="GO:0009190">
    <property type="term" value="P:cyclic nucleotide biosynthetic process"/>
    <property type="evidence" value="ECO:0007669"/>
    <property type="project" value="InterPro"/>
</dbReference>
<dbReference type="PROSITE" id="PS50885">
    <property type="entry name" value="HAMP"/>
    <property type="match status" value="1"/>
</dbReference>
<dbReference type="SUPFAM" id="SSF55073">
    <property type="entry name" value="Nucleotide cyclase"/>
    <property type="match status" value="1"/>
</dbReference>
<dbReference type="InterPro" id="IPR001054">
    <property type="entry name" value="A/G_cyclase"/>
</dbReference>
<dbReference type="Gene3D" id="3.30.70.1230">
    <property type="entry name" value="Nucleotide cyclase"/>
    <property type="match status" value="1"/>
</dbReference>
<dbReference type="SMART" id="SM00304">
    <property type="entry name" value="HAMP"/>
    <property type="match status" value="1"/>
</dbReference>
<gene>
    <name evidence="7" type="ORF">BKG76_19950</name>
</gene>